<evidence type="ECO:0000256" key="1">
    <source>
        <dbReference type="SAM" id="Phobius"/>
    </source>
</evidence>
<evidence type="ECO:0008006" key="4">
    <source>
        <dbReference type="Google" id="ProtNLM"/>
    </source>
</evidence>
<keyword evidence="1" id="KW-0472">Membrane</keyword>
<dbReference type="Proteomes" id="UP001169574">
    <property type="component" value="Unassembled WGS sequence"/>
</dbReference>
<dbReference type="EMBL" id="ABLGCN030000001">
    <property type="protein sequence ID" value="EMM7456107.1"/>
    <property type="molecule type" value="Genomic_DNA"/>
</dbReference>
<evidence type="ECO:0000313" key="3">
    <source>
        <dbReference type="Proteomes" id="UP001169574"/>
    </source>
</evidence>
<comment type="caution">
    <text evidence="2">The sequence shown here is derived from an EMBL/GenBank/DDBJ whole genome shotgun (WGS) entry which is preliminary data.</text>
</comment>
<feature type="transmembrane region" description="Helical" evidence="1">
    <location>
        <begin position="37"/>
        <end position="57"/>
    </location>
</feature>
<keyword evidence="1" id="KW-1133">Transmembrane helix</keyword>
<proteinExistence type="predicted"/>
<organism evidence="2 3">
    <name type="scientific">Citrobacter freundii</name>
    <dbReference type="NCBI Taxonomy" id="546"/>
    <lineage>
        <taxon>Bacteria</taxon>
        <taxon>Pseudomonadati</taxon>
        <taxon>Pseudomonadota</taxon>
        <taxon>Gammaproteobacteria</taxon>
        <taxon>Enterobacterales</taxon>
        <taxon>Enterobacteriaceae</taxon>
        <taxon>Citrobacter</taxon>
        <taxon>Citrobacter freundii complex</taxon>
    </lineage>
</organism>
<reference evidence="2" key="1">
    <citation type="submission" date="2024-02" db="EMBL/GenBank/DDBJ databases">
        <authorList>
            <consortium name="Clinical and Environmental Microbiology Branch: Whole genome sequencing antimicrobial resistance pathogens in the healthcare setting"/>
        </authorList>
    </citation>
    <scope>NUCLEOTIDE SEQUENCE</scope>
    <source>
        <strain evidence="2">Whole organism</strain>
    </source>
</reference>
<name>A0AAN4ERI8_CITFR</name>
<accession>A0AAN4ERI8</accession>
<protein>
    <recommendedName>
        <fullName evidence="4">Prophage membrane protein</fullName>
    </recommendedName>
</protein>
<dbReference type="AlphaFoldDB" id="A0AAN4ERI8"/>
<gene>
    <name evidence="2" type="ORF">P7U51_000557</name>
</gene>
<sequence>MMAETVVCALVWYSLVGWCTADLHRYSGFYSRYNGAKYWISWAVMFACWPVALPLYVDYVRGLAKGEIDDD</sequence>
<keyword evidence="1" id="KW-0812">Transmembrane</keyword>
<dbReference type="RefSeq" id="WP_257247259.1">
    <property type="nucleotide sequence ID" value="NZ_JAXKJV010000002.1"/>
</dbReference>
<evidence type="ECO:0000313" key="2">
    <source>
        <dbReference type="EMBL" id="EMM7456107.1"/>
    </source>
</evidence>